<evidence type="ECO:0000256" key="3">
    <source>
        <dbReference type="ARBA" id="ARBA00011301"/>
    </source>
</evidence>
<sequence>MPRFEPLTTDTPWVRCQTTEEDWRSEDPATLVRMLEQLLLVRRFEEKILALKGEDLLHGPAHASIGQEGGAVGCMSVLGSADKINGTHRMHHQFLAKALNHVIPAGYDPLAQPVHPRMADVVRTTMAEIMGLTPGYCGGRGGSMHLRWVEAGVLGSNAIVGGNPPHAVGYALADKRLGRDAISVAFFGDGAMQIGSAYESLNMAALYDLPVVFFCENNLYAVSTHVREQTRETRLSGRGPGLAVPSIEVDGMDLLAVRKAMQWAVDTIRRDRGPVLVEALTYRHLHQSGPLRGSAFGYRDKDEESAWLDRDPVATFPAALVERGILARNQVDELDLRVTRMVDAAADALTEPEPGSNRRRIVQALWPDPATVEDGIRGDLSELRGARPRSLAECRAADLTDAKYIDVVSQVMLRNMQRDPSIVVLGEDVHRLRGGTSGATKGIDQHFPDRLIGTPICENGFVGVALGAAMNGLRPVVEIMYPDFCLVAADQLFNQVAKVRHMFGGNFPLPMVLRSRVSAGTGYGSQHSMDASGLFALWPGWRIVAPSTPFDYIGLMNAAIRCDDPVLVLEHNDLYQTTGPVPTGDLDYIIPLGQARIVRPGRACTVLTYSSMVPVSVQAAEEADVDAEVVDLRTLDPLGLDWDTIGDSVRRTNRVVIVEQTARGTGHGARIAQELQERLFDWLDHPVERVTGTNSAPVVSKVLERAALAGLPEVVRGLRSLTMAAG</sequence>
<evidence type="ECO:0000256" key="7">
    <source>
        <dbReference type="ARBA" id="ARBA00030680"/>
    </source>
</evidence>
<evidence type="ECO:0000256" key="5">
    <source>
        <dbReference type="ARBA" id="ARBA00023002"/>
    </source>
</evidence>
<name>A0ABX2T482_9PROT</name>
<dbReference type="SUPFAM" id="SSF52518">
    <property type="entry name" value="Thiamin diphosphate-binding fold (THDP-binding)"/>
    <property type="match status" value="2"/>
</dbReference>
<dbReference type="InterPro" id="IPR033248">
    <property type="entry name" value="Transketolase_C"/>
</dbReference>
<dbReference type="Gene3D" id="3.40.50.970">
    <property type="match status" value="2"/>
</dbReference>
<dbReference type="CDD" id="cd02000">
    <property type="entry name" value="TPP_E1_PDC_ADC_BCADC"/>
    <property type="match status" value="1"/>
</dbReference>
<comment type="function">
    <text evidence="2">E1 component of the 2-oxoglutarate dehydrogenase (OGDH) complex which catalyzes the decarboxylation of 2-oxoglutarate, the first step in the conversion of 2-oxoglutarate to succinyl-CoA and CO(2).</text>
</comment>
<dbReference type="CDD" id="cd07036">
    <property type="entry name" value="TPP_PYR_E1-PDHc-beta_like"/>
    <property type="match status" value="1"/>
</dbReference>
<keyword evidence="5" id="KW-0560">Oxidoreductase</keyword>
<evidence type="ECO:0000256" key="6">
    <source>
        <dbReference type="ARBA" id="ARBA00023052"/>
    </source>
</evidence>
<comment type="subunit">
    <text evidence="3">Homodimer. Part of the 2-oxoglutarate dehydrogenase (OGDH) complex composed of E1 (2-oxoglutarate dehydrogenase), E2 (dihydrolipoamide succinyltransferase) and E3 (dihydrolipoamide dehydrogenase); the complex contains multiple copies of the three enzymatic components (E1, E2 and E3).</text>
</comment>
<dbReference type="Proteomes" id="UP000584642">
    <property type="component" value="Unassembled WGS sequence"/>
</dbReference>
<accession>A0ABX2T482</accession>
<keyword evidence="10" id="KW-1185">Reference proteome</keyword>
<dbReference type="RefSeq" id="WP_180280666.1">
    <property type="nucleotide sequence ID" value="NZ_JABFDB010000001.1"/>
</dbReference>
<dbReference type="InterPro" id="IPR001017">
    <property type="entry name" value="DH_E1"/>
</dbReference>
<reference evidence="9 10" key="1">
    <citation type="submission" date="2020-05" db="EMBL/GenBank/DDBJ databases">
        <title>Azospirillum oleiclasticum sp. nov, a nitrogen-fixing and heavy crude oil-emulsifying bacterium isolated from the crude oil of Yumen Oilfield.</title>
        <authorList>
            <person name="Wu D."/>
            <person name="Cai M."/>
            <person name="Zhang X."/>
        </authorList>
    </citation>
    <scope>NUCLEOTIDE SEQUENCE [LARGE SCALE GENOMIC DNA]</scope>
    <source>
        <strain evidence="9 10">ROY-1-1-2</strain>
    </source>
</reference>
<dbReference type="PANTHER" id="PTHR43257:SF2">
    <property type="entry name" value="PYRUVATE DEHYDROGENASE E1 COMPONENT SUBUNIT BETA"/>
    <property type="match status" value="1"/>
</dbReference>
<dbReference type="Pfam" id="PF02779">
    <property type="entry name" value="Transket_pyr"/>
    <property type="match status" value="1"/>
</dbReference>
<protein>
    <recommendedName>
        <fullName evidence="4">2-oxoglutarate dehydrogenase E1 component</fullName>
    </recommendedName>
    <alternativeName>
        <fullName evidence="7">Alpha-ketoglutarate dehydrogenase</fullName>
    </alternativeName>
</protein>
<evidence type="ECO:0000256" key="1">
    <source>
        <dbReference type="ARBA" id="ARBA00001964"/>
    </source>
</evidence>
<dbReference type="InterPro" id="IPR009014">
    <property type="entry name" value="Transketo_C/PFOR_II"/>
</dbReference>
<dbReference type="Gene3D" id="3.40.50.920">
    <property type="match status" value="1"/>
</dbReference>
<comment type="caution">
    <text evidence="9">The sequence shown here is derived from an EMBL/GenBank/DDBJ whole genome shotgun (WGS) entry which is preliminary data.</text>
</comment>
<evidence type="ECO:0000256" key="2">
    <source>
        <dbReference type="ARBA" id="ARBA00003906"/>
    </source>
</evidence>
<dbReference type="InterPro" id="IPR029061">
    <property type="entry name" value="THDP-binding"/>
</dbReference>
<dbReference type="Pfam" id="PF02780">
    <property type="entry name" value="Transketolase_C"/>
    <property type="match status" value="1"/>
</dbReference>
<proteinExistence type="predicted"/>
<dbReference type="SMART" id="SM00861">
    <property type="entry name" value="Transket_pyr"/>
    <property type="match status" value="1"/>
</dbReference>
<comment type="cofactor">
    <cofactor evidence="1">
        <name>thiamine diphosphate</name>
        <dbReference type="ChEBI" id="CHEBI:58937"/>
    </cofactor>
</comment>
<gene>
    <name evidence="9" type="ORF">HND93_04570</name>
</gene>
<evidence type="ECO:0000256" key="4">
    <source>
        <dbReference type="ARBA" id="ARBA00013321"/>
    </source>
</evidence>
<evidence type="ECO:0000313" key="9">
    <source>
        <dbReference type="EMBL" id="NYZ18976.1"/>
    </source>
</evidence>
<dbReference type="EMBL" id="JABFDB010000001">
    <property type="protein sequence ID" value="NYZ18976.1"/>
    <property type="molecule type" value="Genomic_DNA"/>
</dbReference>
<keyword evidence="6" id="KW-0786">Thiamine pyrophosphate</keyword>
<dbReference type="Pfam" id="PF00676">
    <property type="entry name" value="E1_dh"/>
    <property type="match status" value="1"/>
</dbReference>
<dbReference type="SUPFAM" id="SSF52922">
    <property type="entry name" value="TK C-terminal domain-like"/>
    <property type="match status" value="1"/>
</dbReference>
<organism evidence="9 10">
    <name type="scientific">Azospirillum oleiclasticum</name>
    <dbReference type="NCBI Taxonomy" id="2735135"/>
    <lineage>
        <taxon>Bacteria</taxon>
        <taxon>Pseudomonadati</taxon>
        <taxon>Pseudomonadota</taxon>
        <taxon>Alphaproteobacteria</taxon>
        <taxon>Rhodospirillales</taxon>
        <taxon>Azospirillaceae</taxon>
        <taxon>Azospirillum</taxon>
    </lineage>
</organism>
<evidence type="ECO:0000313" key="10">
    <source>
        <dbReference type="Proteomes" id="UP000584642"/>
    </source>
</evidence>
<dbReference type="PANTHER" id="PTHR43257">
    <property type="entry name" value="PYRUVATE DEHYDROGENASE E1 COMPONENT BETA SUBUNIT"/>
    <property type="match status" value="1"/>
</dbReference>
<feature type="domain" description="Transketolase-like pyrimidine-binding" evidence="8">
    <location>
        <begin position="402"/>
        <end position="577"/>
    </location>
</feature>
<evidence type="ECO:0000259" key="8">
    <source>
        <dbReference type="SMART" id="SM00861"/>
    </source>
</evidence>
<dbReference type="InterPro" id="IPR005475">
    <property type="entry name" value="Transketolase-like_Pyr-bd"/>
</dbReference>